<protein>
    <submittedName>
        <fullName evidence="1">Head-to-tail stopper</fullName>
    </submittedName>
</protein>
<evidence type="ECO:0000313" key="1">
    <source>
        <dbReference type="EMBL" id="QFG06013.1"/>
    </source>
</evidence>
<proteinExistence type="predicted"/>
<dbReference type="KEGG" id="vg:63926108"/>
<dbReference type="GeneID" id="63926108"/>
<gene>
    <name evidence="1" type="primary">11</name>
    <name evidence="1" type="ORF">PBI_MERCURIO_11</name>
</gene>
<name>A0A5J6T6K8_9CAUD</name>
<dbReference type="Proteomes" id="UP000326063">
    <property type="component" value="Segment"/>
</dbReference>
<reference evidence="1 2" key="1">
    <citation type="submission" date="2019-07" db="EMBL/GenBank/DDBJ databases">
        <authorList>
            <person name="Divens A.M."/>
            <person name="Garlena R.A."/>
            <person name="Russell D.A."/>
            <person name="Pope W.H."/>
            <person name="Jacobs-Sera D."/>
            <person name="Hatfull G.F."/>
        </authorList>
    </citation>
    <scope>NUCLEOTIDE SEQUENCE [LARGE SCALE GENOMIC DNA]</scope>
</reference>
<organism evidence="1 2">
    <name type="scientific">Mycobacterium phage Mercurio</name>
    <dbReference type="NCBI Taxonomy" id="2575612"/>
    <lineage>
        <taxon>Viruses</taxon>
        <taxon>Duplodnaviria</taxon>
        <taxon>Heunggongvirae</taxon>
        <taxon>Uroviricota</taxon>
        <taxon>Caudoviricetes</taxon>
        <taxon>Gclasvirinae</taxon>
        <taxon>Jolieduovirus</taxon>
        <taxon>Jolieduovirus mercurio</taxon>
    </lineage>
</organism>
<dbReference type="EMBL" id="MN234219">
    <property type="protein sequence ID" value="QFG06013.1"/>
    <property type="molecule type" value="Genomic_DNA"/>
</dbReference>
<dbReference type="RefSeq" id="YP_010051617.1">
    <property type="nucleotide sequence ID" value="NC_054445.1"/>
</dbReference>
<sequence length="121" mass="13478">MTAPAFVVPEPFEVTHWTRPRLGKNPAGQVVYGDPVPRKRMVRGFEPAGANEVQTSQLAGRKVTELMMADDEGDWPSDSVVELWDGRRFEVNGDVRDENLGPYGFRPGYVIPLRRVVNGPA</sequence>
<accession>A0A5J6T6K8</accession>
<keyword evidence="2" id="KW-1185">Reference proteome</keyword>
<evidence type="ECO:0000313" key="2">
    <source>
        <dbReference type="Proteomes" id="UP000326063"/>
    </source>
</evidence>